<dbReference type="Pfam" id="PF10397">
    <property type="entry name" value="ADSL_C"/>
    <property type="match status" value="1"/>
</dbReference>
<dbReference type="InterPro" id="IPR004769">
    <property type="entry name" value="Pur_lyase"/>
</dbReference>
<evidence type="ECO:0000256" key="9">
    <source>
        <dbReference type="ARBA" id="ARBA00024477"/>
    </source>
</evidence>
<dbReference type="PANTHER" id="PTHR43172">
    <property type="entry name" value="ADENYLOSUCCINATE LYASE"/>
    <property type="match status" value="1"/>
</dbReference>
<proteinExistence type="inferred from homology"/>
<dbReference type="InterPro" id="IPR008948">
    <property type="entry name" value="L-Aspartase-like"/>
</dbReference>
<comment type="catalytic activity">
    <reaction evidence="9">
        <text>(2S)-2-[5-amino-1-(5-phospho-beta-D-ribosyl)imidazole-4-carboxamido]succinate = 5-amino-1-(5-phospho-beta-D-ribosyl)imidazole-4-carboxamide + fumarate</text>
        <dbReference type="Rhea" id="RHEA:23920"/>
        <dbReference type="ChEBI" id="CHEBI:29806"/>
        <dbReference type="ChEBI" id="CHEBI:58443"/>
        <dbReference type="ChEBI" id="CHEBI:58475"/>
        <dbReference type="EC" id="4.3.2.2"/>
    </reaction>
    <physiologicalReaction direction="left-to-right" evidence="9">
        <dbReference type="Rhea" id="RHEA:23921"/>
    </physiologicalReaction>
</comment>
<evidence type="ECO:0000256" key="7">
    <source>
        <dbReference type="ARBA" id="ARBA00022755"/>
    </source>
</evidence>
<dbReference type="InterPro" id="IPR020557">
    <property type="entry name" value="Fumarate_lyase_CS"/>
</dbReference>
<sequence>MAIHPIEFRYGNPEMKDLWSEDYRFKCLFRVEAALSRAEEELGLIPEGAADDIERAARRASPERAKEIEDEIGHDMMAVVHALAESCEWAGEWVHLGATSNDILDTATGLQIKASLEILEKKVKRVLGVLLARAEEHKHLVCAGRTHGQIGVPTTYGLRFAVWASEMARHLERLLQLLPRAAVGKMSGAVGTQAAFGANGMKIQERVMDLLDLGEVDVSNQVVQRDRHAEMICWMGLVASTLDKICVEIRTLQRSEIAEVAEVFGKRQVGSSTMPHKRNPIKSEQVCGLARIVRAQIEPAFANIPLWDERDLTNSSCERILFPEAFIFTDHLLALTARILEGLSINLDQVEKNLNLLSGLNMAESVMVELAKRGVGRQKAHEIMRSSSMRAVEEGVTLAEVLAQEETVAGHLSDEEIGRLLDPQHYIGTAVGQVDRLLLKLEPLLD</sequence>
<evidence type="ECO:0000313" key="16">
    <source>
        <dbReference type="EMBL" id="KUK44057.1"/>
    </source>
</evidence>
<dbReference type="AlphaFoldDB" id="A0A101FTH7"/>
<evidence type="ECO:0000256" key="6">
    <source>
        <dbReference type="ARBA" id="ARBA00017058"/>
    </source>
</evidence>
<dbReference type="GO" id="GO:0005829">
    <property type="term" value="C:cytosol"/>
    <property type="evidence" value="ECO:0007669"/>
    <property type="project" value="TreeGrafter"/>
</dbReference>
<evidence type="ECO:0000256" key="3">
    <source>
        <dbReference type="ARBA" id="ARBA00008273"/>
    </source>
</evidence>
<evidence type="ECO:0000256" key="4">
    <source>
        <dbReference type="ARBA" id="ARBA00011668"/>
    </source>
</evidence>
<dbReference type="Pfam" id="PF00206">
    <property type="entry name" value="Lyase_1"/>
    <property type="match status" value="1"/>
</dbReference>
<dbReference type="PRINTS" id="PR00145">
    <property type="entry name" value="ARGSUCLYASE"/>
</dbReference>
<comment type="caution">
    <text evidence="16">The sequence shown here is derived from an EMBL/GenBank/DDBJ whole genome shotgun (WGS) entry which is preliminary data.</text>
</comment>
<name>A0A101FTH7_9EURY</name>
<evidence type="ECO:0000256" key="1">
    <source>
        <dbReference type="ARBA" id="ARBA00004706"/>
    </source>
</evidence>
<evidence type="ECO:0000256" key="14">
    <source>
        <dbReference type="RuleBase" id="RU361172"/>
    </source>
</evidence>
<evidence type="ECO:0000256" key="10">
    <source>
        <dbReference type="ARBA" id="ARBA00025012"/>
    </source>
</evidence>
<comment type="function">
    <text evidence="10">Catalyzes two reactions in de novo purine nucleotide biosynthesis. Catalyzes the breakdown of 5-aminoimidazole- (N-succinylocarboxamide) ribotide (SAICAR or 2-[5-amino-1-(5-phospho-beta-D-ribosyl)imidazole-4-carboxamido]succinate) to 5-aminoimidazole-4-carboxamide ribotide (AICAR or 5-amino-1-(5-phospho-beta-D-ribosyl)imidazole-4-carboxamide) and fumarate, and of adenylosuccinate (ADS or N(6)-(1,2-dicarboxyethyl)-AMP) to adenosine monophosphate (AMP) and fumarate.</text>
</comment>
<dbReference type="CDD" id="cd01360">
    <property type="entry name" value="Adenylsuccinate_lyase_1"/>
    <property type="match status" value="1"/>
</dbReference>
<comment type="pathway">
    <text evidence="1 14">Purine metabolism; IMP biosynthesis via de novo pathway; 5-amino-1-(5-phospho-D-ribosyl)imidazole-4-carboxamide from 5-amino-1-(5-phospho-D-ribosyl)imidazole-4-carboxylate: step 2/2.</text>
</comment>
<dbReference type="GO" id="GO:0070626">
    <property type="term" value="F:(S)-2-(5-amino-1-(5-phospho-D-ribosyl)imidazole-4-carboxamido) succinate lyase (fumarate-forming) activity"/>
    <property type="evidence" value="ECO:0007669"/>
    <property type="project" value="TreeGrafter"/>
</dbReference>
<comment type="catalytic activity">
    <reaction evidence="12">
        <text>N(6)-(1,2-dicarboxyethyl)-AMP = fumarate + AMP</text>
        <dbReference type="Rhea" id="RHEA:16853"/>
        <dbReference type="ChEBI" id="CHEBI:29806"/>
        <dbReference type="ChEBI" id="CHEBI:57567"/>
        <dbReference type="ChEBI" id="CHEBI:456215"/>
        <dbReference type="EC" id="4.3.2.2"/>
    </reaction>
    <physiologicalReaction direction="left-to-right" evidence="12">
        <dbReference type="Rhea" id="RHEA:16854"/>
    </physiologicalReaction>
</comment>
<dbReference type="InterPro" id="IPR022761">
    <property type="entry name" value="Fumarate_lyase_N"/>
</dbReference>
<dbReference type="UniPathway" id="UPA00074">
    <property type="reaction ID" value="UER00132"/>
</dbReference>
<dbReference type="PATRIC" id="fig|301375.7.peg.1695"/>
<dbReference type="EMBL" id="LGFT01000036">
    <property type="protein sequence ID" value="KUK44057.1"/>
    <property type="molecule type" value="Genomic_DNA"/>
</dbReference>
<evidence type="ECO:0000256" key="8">
    <source>
        <dbReference type="ARBA" id="ARBA00023239"/>
    </source>
</evidence>
<dbReference type="Proteomes" id="UP000057043">
    <property type="component" value="Unassembled WGS sequence"/>
</dbReference>
<evidence type="ECO:0000256" key="12">
    <source>
        <dbReference type="ARBA" id="ARBA00049115"/>
    </source>
</evidence>
<dbReference type="NCBIfam" id="TIGR00928">
    <property type="entry name" value="purB"/>
    <property type="match status" value="1"/>
</dbReference>
<dbReference type="GO" id="GO:0044208">
    <property type="term" value="P:'de novo' AMP biosynthetic process"/>
    <property type="evidence" value="ECO:0007669"/>
    <property type="project" value="UniProtKB-UniPathway"/>
</dbReference>
<keyword evidence="7 14" id="KW-0658">Purine biosynthesis</keyword>
<comment type="pathway">
    <text evidence="2 14">Purine metabolism; AMP biosynthesis via de novo pathway; AMP from IMP: step 2/2.</text>
</comment>
<dbReference type="SUPFAM" id="SSF48557">
    <property type="entry name" value="L-aspartase-like"/>
    <property type="match status" value="1"/>
</dbReference>
<dbReference type="InterPro" id="IPR019468">
    <property type="entry name" value="AdenyloSucc_lyase_C"/>
</dbReference>
<evidence type="ECO:0000256" key="11">
    <source>
        <dbReference type="ARBA" id="ARBA00030717"/>
    </source>
</evidence>
<evidence type="ECO:0000256" key="5">
    <source>
        <dbReference type="ARBA" id="ARBA00012339"/>
    </source>
</evidence>
<dbReference type="Gene3D" id="1.20.200.10">
    <property type="entry name" value="Fumarase/aspartase (Central domain)"/>
    <property type="match status" value="1"/>
</dbReference>
<dbReference type="FunFam" id="1.20.200.10:FF:000008">
    <property type="entry name" value="Adenylosuccinate lyase"/>
    <property type="match status" value="1"/>
</dbReference>
<comment type="similarity">
    <text evidence="3 14">Belongs to the lyase 1 family. Adenylosuccinate lyase subfamily.</text>
</comment>
<reference evidence="16 17" key="1">
    <citation type="journal article" date="2015" name="MBio">
        <title>Genome-Resolved Metagenomic Analysis Reveals Roles for Candidate Phyla and Other Microbial Community Members in Biogeochemical Transformations in Oil Reservoirs.</title>
        <authorList>
            <person name="Hu P."/>
            <person name="Tom L."/>
            <person name="Singh A."/>
            <person name="Thomas B.C."/>
            <person name="Baker B.J."/>
            <person name="Piceno Y.M."/>
            <person name="Andersen G.L."/>
            <person name="Banfield J.F."/>
        </authorList>
    </citation>
    <scope>NUCLEOTIDE SEQUENCE [LARGE SCALE GENOMIC DNA]</scope>
    <source>
        <strain evidence="16">57_489</strain>
    </source>
</reference>
<dbReference type="PANTHER" id="PTHR43172:SF1">
    <property type="entry name" value="ADENYLOSUCCINATE LYASE"/>
    <property type="match status" value="1"/>
</dbReference>
<evidence type="ECO:0000256" key="2">
    <source>
        <dbReference type="ARBA" id="ARBA00004734"/>
    </source>
</evidence>
<protein>
    <recommendedName>
        <fullName evidence="6 13">Adenylosuccinate lyase</fullName>
        <shortName evidence="14">ASL</shortName>
        <ecNumber evidence="5 13">4.3.2.2</ecNumber>
    </recommendedName>
    <alternativeName>
        <fullName evidence="11 14">Adenylosuccinase</fullName>
    </alternativeName>
</protein>
<comment type="subunit">
    <text evidence="4">Homotetramer. Residues from neighboring subunits contribute catalytic and substrate-binding residues to each active site.</text>
</comment>
<dbReference type="PRINTS" id="PR00149">
    <property type="entry name" value="FUMRATELYASE"/>
</dbReference>
<evidence type="ECO:0000259" key="15">
    <source>
        <dbReference type="SMART" id="SM00998"/>
    </source>
</evidence>
<accession>A0A101FTH7</accession>
<dbReference type="GO" id="GO:0004018">
    <property type="term" value="F:N6-(1,2-dicarboxyethyl)AMP AMP-lyase (fumarate-forming) activity"/>
    <property type="evidence" value="ECO:0007669"/>
    <property type="project" value="UniProtKB-UniRule"/>
</dbReference>
<feature type="domain" description="Adenylosuccinate lyase C-terminal" evidence="15">
    <location>
        <begin position="358"/>
        <end position="438"/>
    </location>
</feature>
<gene>
    <name evidence="16" type="ORF">XD72_1575</name>
</gene>
<dbReference type="InterPro" id="IPR000362">
    <property type="entry name" value="Fumarate_lyase_fam"/>
</dbReference>
<dbReference type="Gene3D" id="1.10.275.60">
    <property type="match status" value="1"/>
</dbReference>
<evidence type="ECO:0000313" key="17">
    <source>
        <dbReference type="Proteomes" id="UP000057043"/>
    </source>
</evidence>
<dbReference type="PROSITE" id="PS00163">
    <property type="entry name" value="FUMARATE_LYASES"/>
    <property type="match status" value="1"/>
</dbReference>
<dbReference type="EC" id="4.3.2.2" evidence="5 13"/>
<dbReference type="Gene3D" id="1.10.40.30">
    <property type="entry name" value="Fumarase/aspartase (C-terminal domain)"/>
    <property type="match status" value="1"/>
</dbReference>
<dbReference type="UniPathway" id="UPA00075">
    <property type="reaction ID" value="UER00336"/>
</dbReference>
<dbReference type="GO" id="GO:0006189">
    <property type="term" value="P:'de novo' IMP biosynthetic process"/>
    <property type="evidence" value="ECO:0007669"/>
    <property type="project" value="UniProtKB-UniPathway"/>
</dbReference>
<dbReference type="SMART" id="SM00998">
    <property type="entry name" value="ADSL_C"/>
    <property type="match status" value="1"/>
</dbReference>
<evidence type="ECO:0000256" key="13">
    <source>
        <dbReference type="NCBIfam" id="TIGR00928"/>
    </source>
</evidence>
<organism evidence="16 17">
    <name type="scientific">Methanothrix harundinacea</name>
    <dbReference type="NCBI Taxonomy" id="301375"/>
    <lineage>
        <taxon>Archaea</taxon>
        <taxon>Methanobacteriati</taxon>
        <taxon>Methanobacteriota</taxon>
        <taxon>Stenosarchaea group</taxon>
        <taxon>Methanomicrobia</taxon>
        <taxon>Methanotrichales</taxon>
        <taxon>Methanotrichaceae</taxon>
        <taxon>Methanothrix</taxon>
    </lineage>
</organism>
<keyword evidence="8 14" id="KW-0456">Lyase</keyword>